<dbReference type="eggNOG" id="COG1629">
    <property type="taxonomic scope" value="Bacteria"/>
</dbReference>
<dbReference type="HOGENOM" id="CLU_004317_0_2_10"/>
<feature type="region of interest" description="Disordered" evidence="8">
    <location>
        <begin position="119"/>
        <end position="144"/>
    </location>
</feature>
<dbReference type="InterPro" id="IPR008969">
    <property type="entry name" value="CarboxyPept-like_regulatory"/>
</dbReference>
<dbReference type="NCBIfam" id="TIGR04056">
    <property type="entry name" value="OMP_RagA_SusC"/>
    <property type="match status" value="1"/>
</dbReference>
<dbReference type="Gene3D" id="3.55.50.30">
    <property type="match status" value="1"/>
</dbReference>
<evidence type="ECO:0000313" key="11">
    <source>
        <dbReference type="Proteomes" id="UP000011058"/>
    </source>
</evidence>
<dbReference type="InterPro" id="IPR011662">
    <property type="entry name" value="Secretin/TonB_short_N"/>
</dbReference>
<evidence type="ECO:0000256" key="8">
    <source>
        <dbReference type="SAM" id="MobiDB-lite"/>
    </source>
</evidence>
<dbReference type="InterPro" id="IPR023997">
    <property type="entry name" value="TonB-dep_OMP_SusC/RagA_CS"/>
</dbReference>
<dbReference type="InterPro" id="IPR037066">
    <property type="entry name" value="Plug_dom_sf"/>
</dbReference>
<dbReference type="Gene3D" id="2.170.130.10">
    <property type="entry name" value="TonB-dependent receptor, plug domain"/>
    <property type="match status" value="1"/>
</dbReference>
<dbReference type="EMBL" id="HE796683">
    <property type="protein sequence ID" value="CCG99680.1"/>
    <property type="molecule type" value="Genomic_DNA"/>
</dbReference>
<reference evidence="10 11" key="1">
    <citation type="journal article" date="2012" name="J. Bacteriol.">
        <title>Genome Sequence of Fibrella aestuarina BUZ 2T, a Filamentous Marine Bacterium.</title>
        <authorList>
            <person name="Filippini M."/>
            <person name="Qi W."/>
            <person name="Blom J."/>
            <person name="Goesmann A."/>
            <person name="Smits T.H."/>
            <person name="Bagheri H.C."/>
        </authorList>
    </citation>
    <scope>NUCLEOTIDE SEQUENCE [LARGE SCALE GENOMIC DNA]</scope>
    <source>
        <strain evidence="11">BUZ 2T</strain>
    </source>
</reference>
<dbReference type="InterPro" id="IPR036942">
    <property type="entry name" value="Beta-barrel_TonB_sf"/>
</dbReference>
<dbReference type="PROSITE" id="PS52016">
    <property type="entry name" value="TONB_DEPENDENT_REC_3"/>
    <property type="match status" value="1"/>
</dbReference>
<keyword evidence="11" id="KW-1185">Reference proteome</keyword>
<protein>
    <submittedName>
        <fullName evidence="10">TonB-dependent receptor plug</fullName>
    </submittedName>
</protein>
<keyword evidence="10" id="KW-0675">Receptor</keyword>
<dbReference type="AlphaFoldDB" id="I0K6C7"/>
<dbReference type="SUPFAM" id="SSF49464">
    <property type="entry name" value="Carboxypeptidase regulatory domain-like"/>
    <property type="match status" value="1"/>
</dbReference>
<accession>I0K6C7</accession>
<gene>
    <name evidence="10" type="ORF">FAES_1670</name>
</gene>
<keyword evidence="5 7" id="KW-0472">Membrane</keyword>
<dbReference type="InterPro" id="IPR012910">
    <property type="entry name" value="Plug_dom"/>
</dbReference>
<dbReference type="InterPro" id="IPR023996">
    <property type="entry name" value="TonB-dep_OMP_SusC/RagA"/>
</dbReference>
<dbReference type="PATRIC" id="fig|1166018.3.peg.3407"/>
<evidence type="ECO:0000256" key="2">
    <source>
        <dbReference type="ARBA" id="ARBA00022448"/>
    </source>
</evidence>
<evidence type="ECO:0000313" key="10">
    <source>
        <dbReference type="EMBL" id="CCG99680.1"/>
    </source>
</evidence>
<dbReference type="InterPro" id="IPR039426">
    <property type="entry name" value="TonB-dep_rcpt-like"/>
</dbReference>
<feature type="domain" description="Secretin/TonB short N-terminal" evidence="9">
    <location>
        <begin position="69"/>
        <end position="120"/>
    </location>
</feature>
<keyword evidence="4 7" id="KW-0812">Transmembrane</keyword>
<evidence type="ECO:0000256" key="1">
    <source>
        <dbReference type="ARBA" id="ARBA00004571"/>
    </source>
</evidence>
<evidence type="ECO:0000256" key="5">
    <source>
        <dbReference type="ARBA" id="ARBA00023136"/>
    </source>
</evidence>
<dbReference type="KEGG" id="fae:FAES_1670"/>
<organism evidence="10 11">
    <name type="scientific">Fibrella aestuarina BUZ 2</name>
    <dbReference type="NCBI Taxonomy" id="1166018"/>
    <lineage>
        <taxon>Bacteria</taxon>
        <taxon>Pseudomonadati</taxon>
        <taxon>Bacteroidota</taxon>
        <taxon>Cytophagia</taxon>
        <taxon>Cytophagales</taxon>
        <taxon>Spirosomataceae</taxon>
        <taxon>Fibrella</taxon>
    </lineage>
</organism>
<dbReference type="SMART" id="SM00965">
    <property type="entry name" value="STN"/>
    <property type="match status" value="1"/>
</dbReference>
<keyword evidence="3 7" id="KW-1134">Transmembrane beta strand</keyword>
<dbReference type="Pfam" id="PF07715">
    <property type="entry name" value="Plug"/>
    <property type="match status" value="1"/>
</dbReference>
<evidence type="ECO:0000256" key="7">
    <source>
        <dbReference type="PROSITE-ProRule" id="PRU01360"/>
    </source>
</evidence>
<evidence type="ECO:0000256" key="3">
    <source>
        <dbReference type="ARBA" id="ARBA00022452"/>
    </source>
</evidence>
<dbReference type="SUPFAM" id="SSF56935">
    <property type="entry name" value="Porins"/>
    <property type="match status" value="1"/>
</dbReference>
<dbReference type="NCBIfam" id="TIGR04057">
    <property type="entry name" value="SusC_RagA_signa"/>
    <property type="match status" value="1"/>
</dbReference>
<dbReference type="Pfam" id="PF13715">
    <property type="entry name" value="CarbopepD_reg_2"/>
    <property type="match status" value="1"/>
</dbReference>
<dbReference type="Gene3D" id="2.40.170.20">
    <property type="entry name" value="TonB-dependent receptor, beta-barrel domain"/>
    <property type="match status" value="1"/>
</dbReference>
<proteinExistence type="inferred from homology"/>
<name>I0K6C7_9BACT</name>
<comment type="similarity">
    <text evidence="7">Belongs to the TonB-dependent receptor family.</text>
</comment>
<dbReference type="GO" id="GO:0009279">
    <property type="term" value="C:cell outer membrane"/>
    <property type="evidence" value="ECO:0007669"/>
    <property type="project" value="UniProtKB-SubCell"/>
</dbReference>
<comment type="subcellular location">
    <subcellularLocation>
        <location evidence="1 7">Cell outer membrane</location>
        <topology evidence="1 7">Multi-pass membrane protein</topology>
    </subcellularLocation>
</comment>
<evidence type="ECO:0000256" key="6">
    <source>
        <dbReference type="ARBA" id="ARBA00023237"/>
    </source>
</evidence>
<evidence type="ECO:0000256" key="4">
    <source>
        <dbReference type="ARBA" id="ARBA00022692"/>
    </source>
</evidence>
<evidence type="ECO:0000259" key="9">
    <source>
        <dbReference type="SMART" id="SM00965"/>
    </source>
</evidence>
<dbReference type="STRING" id="1166018.FAES_1670"/>
<feature type="compositionally biased region" description="Polar residues" evidence="8">
    <location>
        <begin position="121"/>
        <end position="135"/>
    </location>
</feature>
<dbReference type="Proteomes" id="UP000011058">
    <property type="component" value="Chromosome"/>
</dbReference>
<dbReference type="Gene3D" id="2.60.40.1120">
    <property type="entry name" value="Carboxypeptidase-like, regulatory domain"/>
    <property type="match status" value="1"/>
</dbReference>
<keyword evidence="2 7" id="KW-0813">Transport</keyword>
<keyword evidence="6 7" id="KW-0998">Cell outer membrane</keyword>
<sequence>MQLLSKSYRLPYLVMRRTVYQLLIALVFVGISKAYDAHAQELLNRKVTLQLTNLPIKTVLSQLSKQTNVRFTYSSALIRGERKVSINVSNQPLGNVLNELLVPLKIEYRVDADEVVLNPAPTGSATESRSPVNQTNDDKLGTKPADITVTGTVVDEKGEKLPGVSIVIKGTTRGTNTLGDGTFSINVPDADAVLIFSFVGYVPQELTVGNRTALNIALKLDDKSLDEVVVIGYGTAKKRDITGAVARADLNAFKEAPNVSLLQSLQGSVPGLNVGATTQAGQDPTISIRGRNSISGSTAPLIVLDGIIYRGSIVDINPNDIASVDILKDASAAAVYGSQAANGVILITSKTGKGTKKPTVEYSGSYSLQEITNKAMLPDNAAGFLQKKADRYISLSRTGSGLTQENPTWDVTKFVSPQVLAGIQNGTDTNWWELLTNRRPFIMNHDLSISGRTEQSSYFFSLGYTKQQNVVKNDDYQRYNFRVNLDSKVTNWMKVGLQSFYGLSDYSGAAPSLDDVQYEVPQLSPYDATGALLRMPDNARVNPLLQIGQQNLEKRSTLFGLLFADISIPFVKGLSYRLNFSQNLIDGKTYNFSSFAQNFNGEAAKLNSSQYLATLDNIVTYQNSFGPHAVNATLLYGTERRTFESTNAYAAFFTNDVLGYNKLDAGQAGLQSTTSNAWKEASLYSMARLIYSFRDKYVVTGTVRRDGFSGFSETNKFGVFPSLAMAWALSEEGFLKDKISVLNELKLRASYGVSGNRTLGRYQTLAKMTANVGNGYLYGDGGAAQQGQFLSALANSDLKWESTQAANFGLDFALFKNRLSGSFNTYISNTYNLLFNVDLPVANGLTSTPANIGKLRNTGQELTLSGRPIERPDFTWDMTVNFARNRNKVVSILGIDANKDGVEDDLVSSKIFINQPYGVAYDFNIIGMWQVADAEANRIPAGFTYGTYKVEDLNGDGAYTAAADRKILGYTDPSYRFSIQNSFRYKAWEFSFFINSIQGGSKYYYGQPGNALPNPDNISNGNIFKFDYWTPEKPNARYRQIGYYTVALGETFSPYVQRNFVRLQNVTLSYNLPQTLTQRMKLNRVKLFLNGKNLVTLTDWDGWDPETGTGLDRSAYPLLRNYTAGLNIEF</sequence>